<name>A0A3E0DX80_9BACT</name>
<sequence length="238" mass="27435">MSNQITTVTLFRFDNRRDKFWALKMMRLAIPHLENIKGCTFFKVMGSGAGGGFSIFPDLGTYAILQVWDNEDLANDFFKTSQIFEDYKDHSEEHWITYAKNISGKGTWLGSNPFKPNDEIDVNNKSLMFITRATVRWKSMLKFWSLVPLSQKSYAGNTGLLYTKGLGELPVVEMATYSLWKSEKDLLKFSHDPKGHGKVAKLELKNNWFKESLFARFQPYKIDGTWSSADLEEIQSHF</sequence>
<gene>
    <name evidence="1" type="ORF">C8N25_106198</name>
</gene>
<protein>
    <submittedName>
        <fullName evidence="1">Spheroidene monooxygenase</fullName>
    </submittedName>
</protein>
<dbReference type="Proteomes" id="UP000256405">
    <property type="component" value="Unassembled WGS sequence"/>
</dbReference>
<evidence type="ECO:0000313" key="1">
    <source>
        <dbReference type="EMBL" id="REG90697.1"/>
    </source>
</evidence>
<proteinExistence type="predicted"/>
<dbReference type="RefSeq" id="WP_086543046.1">
    <property type="nucleotide sequence ID" value="NZ_MSSW01000061.1"/>
</dbReference>
<organism evidence="1 2">
    <name type="scientific">Algoriphagus antarcticus</name>
    <dbReference type="NCBI Taxonomy" id="238540"/>
    <lineage>
        <taxon>Bacteria</taxon>
        <taxon>Pseudomonadati</taxon>
        <taxon>Bacteroidota</taxon>
        <taxon>Cytophagia</taxon>
        <taxon>Cytophagales</taxon>
        <taxon>Cyclobacteriaceae</taxon>
        <taxon>Algoriphagus</taxon>
    </lineage>
</organism>
<dbReference type="InterPro" id="IPR049574">
    <property type="entry name" value="CrtA-like"/>
</dbReference>
<dbReference type="AlphaFoldDB" id="A0A3E0DX80"/>
<keyword evidence="1" id="KW-0560">Oxidoreductase</keyword>
<keyword evidence="2" id="KW-1185">Reference proteome</keyword>
<accession>A0A3E0DX80</accession>
<dbReference type="CDD" id="cd21650">
    <property type="entry name" value="CrtA-like"/>
    <property type="match status" value="1"/>
</dbReference>
<reference evidence="1 2" key="1">
    <citation type="submission" date="2018-08" db="EMBL/GenBank/DDBJ databases">
        <title>Genomic Encyclopedia of Archaeal and Bacterial Type Strains, Phase II (KMG-II): from individual species to whole genera.</title>
        <authorList>
            <person name="Goeker M."/>
        </authorList>
    </citation>
    <scope>NUCLEOTIDE SEQUENCE [LARGE SCALE GENOMIC DNA]</scope>
    <source>
        <strain evidence="1 2">DSM 15986</strain>
    </source>
</reference>
<evidence type="ECO:0000313" key="2">
    <source>
        <dbReference type="Proteomes" id="UP000256405"/>
    </source>
</evidence>
<dbReference type="GO" id="GO:0004497">
    <property type="term" value="F:monooxygenase activity"/>
    <property type="evidence" value="ECO:0007669"/>
    <property type="project" value="UniProtKB-KW"/>
</dbReference>
<dbReference type="EMBL" id="QUNF01000006">
    <property type="protein sequence ID" value="REG90697.1"/>
    <property type="molecule type" value="Genomic_DNA"/>
</dbReference>
<dbReference type="OrthoDB" id="1122317at2"/>
<keyword evidence="1" id="KW-0503">Monooxygenase</keyword>
<comment type="caution">
    <text evidence="1">The sequence shown here is derived from an EMBL/GenBank/DDBJ whole genome shotgun (WGS) entry which is preliminary data.</text>
</comment>